<gene>
    <name evidence="2" type="ORF">L914_00133</name>
</gene>
<organism evidence="2">
    <name type="scientific">Phytophthora nicotianae</name>
    <name type="common">Potato buckeye rot agent</name>
    <name type="synonym">Phytophthora parasitica</name>
    <dbReference type="NCBI Taxonomy" id="4792"/>
    <lineage>
        <taxon>Eukaryota</taxon>
        <taxon>Sar</taxon>
        <taxon>Stramenopiles</taxon>
        <taxon>Oomycota</taxon>
        <taxon>Peronosporomycetes</taxon>
        <taxon>Peronosporales</taxon>
        <taxon>Peronosporaceae</taxon>
        <taxon>Phytophthora</taxon>
    </lineage>
</organism>
<dbReference type="VEuPathDB" id="FungiDB:PPTG_10568"/>
<evidence type="ECO:0000256" key="1">
    <source>
        <dbReference type="SAM" id="MobiDB-lite"/>
    </source>
</evidence>
<feature type="non-terminal residue" evidence="2">
    <location>
        <position position="57"/>
    </location>
</feature>
<name>W2P827_PHYNI</name>
<dbReference type="EMBL" id="KI690347">
    <property type="protein sequence ID" value="ETM56976.1"/>
    <property type="molecule type" value="Genomic_DNA"/>
</dbReference>
<dbReference type="AlphaFoldDB" id="W2P827"/>
<dbReference type="Proteomes" id="UP000054532">
    <property type="component" value="Unassembled WGS sequence"/>
</dbReference>
<sequence>MEELAALPDIPQSVHNVDTENEEAASGISDCSLDNDWVPEADDGSSGGKIADSCEDE</sequence>
<reference evidence="2" key="1">
    <citation type="submission" date="2013-11" db="EMBL/GenBank/DDBJ databases">
        <title>The Genome Sequence of Phytophthora parasitica IAC_01/95.</title>
        <authorList>
            <consortium name="The Broad Institute Genomics Platform"/>
            <person name="Russ C."/>
            <person name="Tyler B."/>
            <person name="Panabieres F."/>
            <person name="Shan W."/>
            <person name="Tripathy S."/>
            <person name="Grunwald N."/>
            <person name="Machado M."/>
            <person name="Johnson C.S."/>
            <person name="Arredondo F."/>
            <person name="Hong C."/>
            <person name="Coffey M."/>
            <person name="Young S.K."/>
            <person name="Zeng Q."/>
            <person name="Gargeya S."/>
            <person name="Fitzgerald M."/>
            <person name="Abouelleil A."/>
            <person name="Alvarado L."/>
            <person name="Chapman S.B."/>
            <person name="Gainer-Dewar J."/>
            <person name="Goldberg J."/>
            <person name="Griggs A."/>
            <person name="Gujja S."/>
            <person name="Hansen M."/>
            <person name="Howarth C."/>
            <person name="Imamovic A."/>
            <person name="Ireland A."/>
            <person name="Larimer J."/>
            <person name="McCowan C."/>
            <person name="Murphy C."/>
            <person name="Pearson M."/>
            <person name="Poon T.W."/>
            <person name="Priest M."/>
            <person name="Roberts A."/>
            <person name="Saif S."/>
            <person name="Shea T."/>
            <person name="Sykes S."/>
            <person name="Wortman J."/>
            <person name="Nusbaum C."/>
            <person name="Birren B."/>
        </authorList>
    </citation>
    <scope>NUCLEOTIDE SEQUENCE [LARGE SCALE GENOMIC DNA]</scope>
    <source>
        <strain evidence="2">IAC_01/95</strain>
    </source>
</reference>
<feature type="region of interest" description="Disordered" evidence="1">
    <location>
        <begin position="1"/>
        <end position="57"/>
    </location>
</feature>
<protein>
    <submittedName>
        <fullName evidence="2">Uncharacterized protein</fullName>
    </submittedName>
</protein>
<accession>W2P827</accession>
<evidence type="ECO:0000313" key="2">
    <source>
        <dbReference type="EMBL" id="ETM56976.1"/>
    </source>
</evidence>
<proteinExistence type="predicted"/>